<evidence type="ECO:0000256" key="1">
    <source>
        <dbReference type="ARBA" id="ARBA00005985"/>
    </source>
</evidence>
<comment type="similarity">
    <text evidence="1">Belongs to the UbiA prenyltransferase family.</text>
</comment>
<dbReference type="InParanoid" id="D7G4D3"/>
<dbReference type="PANTHER" id="PTHR11048:SF28">
    <property type="entry name" value="4-HYDROXYBENZOATE POLYPRENYLTRANSFERASE, MITOCHONDRIAL"/>
    <property type="match status" value="1"/>
</dbReference>
<dbReference type="GO" id="GO:0005743">
    <property type="term" value="C:mitochondrial inner membrane"/>
    <property type="evidence" value="ECO:0007669"/>
    <property type="project" value="TreeGrafter"/>
</dbReference>
<dbReference type="AlphaFoldDB" id="D7G4D3"/>
<dbReference type="PANTHER" id="PTHR11048">
    <property type="entry name" value="PRENYLTRANSFERASES"/>
    <property type="match status" value="1"/>
</dbReference>
<dbReference type="EMBL" id="FN649760">
    <property type="protein sequence ID" value="CBJ33679.1"/>
    <property type="molecule type" value="Genomic_DNA"/>
</dbReference>
<evidence type="ECO:0000313" key="4">
    <source>
        <dbReference type="Proteomes" id="UP000002630"/>
    </source>
</evidence>
<dbReference type="InterPro" id="IPR039653">
    <property type="entry name" value="Prenyltransferase"/>
</dbReference>
<name>D7G4D3_ECTSI</name>
<reference evidence="3 4" key="1">
    <citation type="journal article" date="2010" name="Nature">
        <title>The Ectocarpus genome and the independent evolution of multicellularity in brown algae.</title>
        <authorList>
            <person name="Cock J.M."/>
            <person name="Sterck L."/>
            <person name="Rouze P."/>
            <person name="Scornet D."/>
            <person name="Allen A.E."/>
            <person name="Amoutzias G."/>
            <person name="Anthouard V."/>
            <person name="Artiguenave F."/>
            <person name="Aury J.M."/>
            <person name="Badger J.H."/>
            <person name="Beszteri B."/>
            <person name="Billiau K."/>
            <person name="Bonnet E."/>
            <person name="Bothwell J.H."/>
            <person name="Bowler C."/>
            <person name="Boyen C."/>
            <person name="Brownlee C."/>
            <person name="Carrano C.J."/>
            <person name="Charrier B."/>
            <person name="Cho G.Y."/>
            <person name="Coelho S.M."/>
            <person name="Collen J."/>
            <person name="Corre E."/>
            <person name="Da Silva C."/>
            <person name="Delage L."/>
            <person name="Delaroque N."/>
            <person name="Dittami S.M."/>
            <person name="Doulbeau S."/>
            <person name="Elias M."/>
            <person name="Farnham G."/>
            <person name="Gachon C.M."/>
            <person name="Gschloessl B."/>
            <person name="Heesch S."/>
            <person name="Jabbari K."/>
            <person name="Jubin C."/>
            <person name="Kawai H."/>
            <person name="Kimura K."/>
            <person name="Kloareg B."/>
            <person name="Kupper F.C."/>
            <person name="Lang D."/>
            <person name="Le Bail A."/>
            <person name="Leblanc C."/>
            <person name="Lerouge P."/>
            <person name="Lohr M."/>
            <person name="Lopez P.J."/>
            <person name="Martens C."/>
            <person name="Maumus F."/>
            <person name="Michel G."/>
            <person name="Miranda-Saavedra D."/>
            <person name="Morales J."/>
            <person name="Moreau H."/>
            <person name="Motomura T."/>
            <person name="Nagasato C."/>
            <person name="Napoli C.A."/>
            <person name="Nelson D.R."/>
            <person name="Nyvall-Collen P."/>
            <person name="Peters A.F."/>
            <person name="Pommier C."/>
            <person name="Potin P."/>
            <person name="Poulain J."/>
            <person name="Quesneville H."/>
            <person name="Read B."/>
            <person name="Rensing S.A."/>
            <person name="Ritter A."/>
            <person name="Rousvoal S."/>
            <person name="Samanta M."/>
            <person name="Samson G."/>
            <person name="Schroeder D.C."/>
            <person name="Segurens B."/>
            <person name="Strittmatter M."/>
            <person name="Tonon T."/>
            <person name="Tregear J.W."/>
            <person name="Valentin K."/>
            <person name="von Dassow P."/>
            <person name="Yamagishi T."/>
            <person name="Van de Peer Y."/>
            <person name="Wincker P."/>
        </authorList>
    </citation>
    <scope>NUCLEOTIDE SEQUENCE [LARGE SCALE GENOMIC DNA]</scope>
    <source>
        <strain evidence="4">Ec32 / CCAP1310/4</strain>
    </source>
</reference>
<sequence length="58" mass="6436">MLGPNWSPYGRLARIDKPAGTLLLMFPCWWDLALAAPIGTLPDAKLMTKFAMGSFLLR</sequence>
<dbReference type="GO" id="GO:0016765">
    <property type="term" value="F:transferase activity, transferring alkyl or aryl (other than methyl) groups"/>
    <property type="evidence" value="ECO:0007669"/>
    <property type="project" value="TreeGrafter"/>
</dbReference>
<evidence type="ECO:0000256" key="2">
    <source>
        <dbReference type="ARBA" id="ARBA00022679"/>
    </source>
</evidence>
<keyword evidence="2" id="KW-0808">Transferase</keyword>
<accession>D7G4D3</accession>
<protein>
    <submittedName>
        <fullName evidence="3">4-hydroxybenzoate nonaprenyltransferase</fullName>
    </submittedName>
</protein>
<dbReference type="STRING" id="2880.D7G4D3"/>
<keyword evidence="4" id="KW-1185">Reference proteome</keyword>
<dbReference type="OrthoDB" id="18170at2759"/>
<dbReference type="Proteomes" id="UP000002630">
    <property type="component" value="Unassembled WGS sequence"/>
</dbReference>
<dbReference type="GO" id="GO:0006744">
    <property type="term" value="P:ubiquinone biosynthetic process"/>
    <property type="evidence" value="ECO:0007669"/>
    <property type="project" value="TreeGrafter"/>
</dbReference>
<gene>
    <name evidence="3" type="ORF">Esi_0552_0016</name>
</gene>
<organism evidence="3 4">
    <name type="scientific">Ectocarpus siliculosus</name>
    <name type="common">Brown alga</name>
    <name type="synonym">Conferva siliculosa</name>
    <dbReference type="NCBI Taxonomy" id="2880"/>
    <lineage>
        <taxon>Eukaryota</taxon>
        <taxon>Sar</taxon>
        <taxon>Stramenopiles</taxon>
        <taxon>Ochrophyta</taxon>
        <taxon>PX clade</taxon>
        <taxon>Phaeophyceae</taxon>
        <taxon>Ectocarpales</taxon>
        <taxon>Ectocarpaceae</taxon>
        <taxon>Ectocarpus</taxon>
    </lineage>
</organism>
<evidence type="ECO:0000313" key="3">
    <source>
        <dbReference type="EMBL" id="CBJ33679.1"/>
    </source>
</evidence>
<proteinExistence type="inferred from homology"/>